<keyword evidence="7 17" id="KW-0067">ATP-binding</keyword>
<dbReference type="InterPro" id="IPR000631">
    <property type="entry name" value="CARKD"/>
</dbReference>
<comment type="subunit">
    <text evidence="17">Homotetramer.</text>
</comment>
<dbReference type="EMBL" id="NOZQ01000086">
    <property type="protein sequence ID" value="OYD16100.1"/>
    <property type="molecule type" value="Genomic_DNA"/>
</dbReference>
<comment type="similarity">
    <text evidence="18">Belongs to the NnrE/AIBP family.</text>
</comment>
<gene>
    <name evidence="18" type="primary">nnrE</name>
    <name evidence="17" type="synonym">nnrD</name>
    <name evidence="22" type="ORF">CH333_04315</name>
</gene>
<dbReference type="Pfam" id="PF01256">
    <property type="entry name" value="Carb_kinase"/>
    <property type="match status" value="1"/>
</dbReference>
<comment type="catalytic activity">
    <reaction evidence="2 18 19">
        <text>(6R)-NADPHX = (6S)-NADPHX</text>
        <dbReference type="Rhea" id="RHEA:32227"/>
        <dbReference type="ChEBI" id="CHEBI:64076"/>
        <dbReference type="ChEBI" id="CHEBI:64077"/>
        <dbReference type="EC" id="5.1.99.6"/>
    </reaction>
</comment>
<comment type="function">
    <text evidence="18">Catalyzes the epimerization of the S- and R-forms of NAD(P)HX, a damaged form of NAD(P)H that is a result of enzymatic or heat-dependent hydration. This is a prerequisite for the S-specific NAD(P)H-hydrate dehydratase to allow the repair of both epimers of NAD(P)HX.</text>
</comment>
<dbReference type="NCBIfam" id="TIGR00196">
    <property type="entry name" value="yjeF_cterm"/>
    <property type="match status" value="1"/>
</dbReference>
<protein>
    <recommendedName>
        <fullName evidence="19">Bifunctional NAD(P)H-hydrate repair enzyme</fullName>
    </recommendedName>
    <alternativeName>
        <fullName evidence="19">Nicotinamide nucleotide repair protein</fullName>
    </alternativeName>
    <domain>
        <recommendedName>
            <fullName evidence="19">ADP-dependent (S)-NAD(P)H-hydrate dehydratase</fullName>
            <ecNumber evidence="19">4.2.1.136</ecNumber>
        </recommendedName>
        <alternativeName>
            <fullName evidence="19">ADP-dependent NAD(P)HX dehydratase</fullName>
        </alternativeName>
    </domain>
    <domain>
        <recommendedName>
            <fullName evidence="19">NAD(P)H-hydrate epimerase</fullName>
            <ecNumber evidence="19">5.1.99.6</ecNumber>
        </recommendedName>
    </domain>
</protein>
<dbReference type="SUPFAM" id="SSF64153">
    <property type="entry name" value="YjeF N-terminal domain-like"/>
    <property type="match status" value="1"/>
</dbReference>
<evidence type="ECO:0000313" key="23">
    <source>
        <dbReference type="Proteomes" id="UP000215215"/>
    </source>
</evidence>
<comment type="similarity">
    <text evidence="17">Belongs to the NnrD/CARKD family.</text>
</comment>
<dbReference type="EC" id="5.1.99.6" evidence="19"/>
<dbReference type="PANTHER" id="PTHR12592:SF0">
    <property type="entry name" value="ATP-DEPENDENT (S)-NAD(P)H-HYDRATE DEHYDRATASE"/>
    <property type="match status" value="1"/>
</dbReference>
<evidence type="ECO:0000256" key="16">
    <source>
        <dbReference type="ARBA" id="ARBA00049209"/>
    </source>
</evidence>
<comment type="function">
    <text evidence="17">Catalyzes the dehydration of the S-form of NAD(P)HX at the expense of ADP, which is converted to AMP. Together with NAD(P)HX epimerase, which catalyzes the epimerization of the S- and R-forms, the enzyme allows the repair of both epimers of NAD(P)HX, a damaged form of NAD(P)H that is a result of enzymatic or heat-dependent hydration.</text>
</comment>
<evidence type="ECO:0000259" key="21">
    <source>
        <dbReference type="PROSITE" id="PS51385"/>
    </source>
</evidence>
<dbReference type="HAMAP" id="MF_01966">
    <property type="entry name" value="NADHX_epimerase"/>
    <property type="match status" value="1"/>
</dbReference>
<keyword evidence="12 17" id="KW-0456">Lyase</keyword>
<feature type="domain" description="YjeF C-terminal" evidence="20">
    <location>
        <begin position="229"/>
        <end position="510"/>
    </location>
</feature>
<keyword evidence="9 18" id="KW-0630">Potassium</keyword>
<dbReference type="GO" id="GO:0052856">
    <property type="term" value="F:NAD(P)HX epimerase activity"/>
    <property type="evidence" value="ECO:0007669"/>
    <property type="project" value="UniProtKB-UniRule"/>
</dbReference>
<dbReference type="AlphaFoldDB" id="A0A235BUJ5"/>
<feature type="binding site" evidence="17">
    <location>
        <position position="451"/>
    </location>
    <ligand>
        <name>(6S)-NADPHX</name>
        <dbReference type="ChEBI" id="CHEBI:64076"/>
    </ligand>
</feature>
<evidence type="ECO:0000256" key="9">
    <source>
        <dbReference type="ARBA" id="ARBA00022958"/>
    </source>
</evidence>
<comment type="caution">
    <text evidence="22">The sequence shown here is derived from an EMBL/GenBank/DDBJ whole genome shotgun (WGS) entry which is preliminary data.</text>
</comment>
<evidence type="ECO:0000256" key="19">
    <source>
        <dbReference type="PIRNR" id="PIRNR017184"/>
    </source>
</evidence>
<evidence type="ECO:0000256" key="5">
    <source>
        <dbReference type="ARBA" id="ARBA00022723"/>
    </source>
</evidence>
<comment type="similarity">
    <text evidence="4 19">In the C-terminal section; belongs to the NnrD/CARKD family.</text>
</comment>
<feature type="binding site" evidence="17">
    <location>
        <position position="450"/>
    </location>
    <ligand>
        <name>AMP</name>
        <dbReference type="ChEBI" id="CHEBI:456215"/>
    </ligand>
</feature>
<dbReference type="Pfam" id="PF03853">
    <property type="entry name" value="YjeF_N"/>
    <property type="match status" value="1"/>
</dbReference>
<evidence type="ECO:0000259" key="20">
    <source>
        <dbReference type="PROSITE" id="PS51383"/>
    </source>
</evidence>
<evidence type="ECO:0000313" key="22">
    <source>
        <dbReference type="EMBL" id="OYD16100.1"/>
    </source>
</evidence>
<dbReference type="GO" id="GO:0110051">
    <property type="term" value="P:metabolite repair"/>
    <property type="evidence" value="ECO:0007669"/>
    <property type="project" value="TreeGrafter"/>
</dbReference>
<evidence type="ECO:0000256" key="6">
    <source>
        <dbReference type="ARBA" id="ARBA00022741"/>
    </source>
</evidence>
<dbReference type="GO" id="GO:0046496">
    <property type="term" value="P:nicotinamide nucleotide metabolic process"/>
    <property type="evidence" value="ECO:0007669"/>
    <property type="project" value="UniProtKB-UniRule"/>
</dbReference>
<dbReference type="CDD" id="cd01171">
    <property type="entry name" value="YXKO-related"/>
    <property type="match status" value="1"/>
</dbReference>
<evidence type="ECO:0000256" key="18">
    <source>
        <dbReference type="HAMAP-Rule" id="MF_01966"/>
    </source>
</evidence>
<dbReference type="Proteomes" id="UP000215215">
    <property type="component" value="Unassembled WGS sequence"/>
</dbReference>
<evidence type="ECO:0000256" key="10">
    <source>
        <dbReference type="ARBA" id="ARBA00023027"/>
    </source>
</evidence>
<evidence type="ECO:0000256" key="8">
    <source>
        <dbReference type="ARBA" id="ARBA00022857"/>
    </source>
</evidence>
<evidence type="ECO:0000256" key="3">
    <source>
        <dbReference type="ARBA" id="ARBA00006001"/>
    </source>
</evidence>
<dbReference type="HAMAP" id="MF_01965">
    <property type="entry name" value="NADHX_dehydratase"/>
    <property type="match status" value="1"/>
</dbReference>
<keyword evidence="6 17" id="KW-0547">Nucleotide-binding</keyword>
<feature type="binding site" evidence="18">
    <location>
        <begin position="59"/>
        <end position="63"/>
    </location>
    <ligand>
        <name>(6S)-NADPHX</name>
        <dbReference type="ChEBI" id="CHEBI:64076"/>
    </ligand>
</feature>
<feature type="binding site" evidence="17">
    <location>
        <position position="384"/>
    </location>
    <ligand>
        <name>(6S)-NADPHX</name>
        <dbReference type="ChEBI" id="CHEBI:64076"/>
    </ligand>
</feature>
<keyword evidence="5 18" id="KW-0479">Metal-binding</keyword>
<feature type="binding site" evidence="18">
    <location>
        <begin position="135"/>
        <end position="141"/>
    </location>
    <ligand>
        <name>(6S)-NADPHX</name>
        <dbReference type="ChEBI" id="CHEBI:64076"/>
    </ligand>
</feature>
<keyword evidence="11 18" id="KW-0413">Isomerase</keyword>
<evidence type="ECO:0000256" key="14">
    <source>
        <dbReference type="ARBA" id="ARBA00025153"/>
    </source>
</evidence>
<feature type="binding site" evidence="17">
    <location>
        <position position="335"/>
    </location>
    <ligand>
        <name>(6S)-NADPHX</name>
        <dbReference type="ChEBI" id="CHEBI:64076"/>
    </ligand>
</feature>
<feature type="binding site" evidence="18">
    <location>
        <position position="167"/>
    </location>
    <ligand>
        <name>K(+)</name>
        <dbReference type="ChEBI" id="CHEBI:29103"/>
    </ligand>
</feature>
<dbReference type="PROSITE" id="PS51383">
    <property type="entry name" value="YJEF_C_3"/>
    <property type="match status" value="1"/>
</dbReference>
<evidence type="ECO:0000256" key="4">
    <source>
        <dbReference type="ARBA" id="ARBA00009524"/>
    </source>
</evidence>
<feature type="binding site" evidence="18">
    <location>
        <position position="131"/>
    </location>
    <ligand>
        <name>K(+)</name>
        <dbReference type="ChEBI" id="CHEBI:29103"/>
    </ligand>
</feature>
<dbReference type="GO" id="GO:0005524">
    <property type="term" value="F:ATP binding"/>
    <property type="evidence" value="ECO:0007669"/>
    <property type="project" value="UniProtKB-UniRule"/>
</dbReference>
<sequence>MKLVKPDEMRKIDKKTIEEMGIPGIVLMENAGKGTVDEMEKEFGSFVSKMIVVVCGKGNNGGDGFVIARWLIKKGADVCVFLIGKKDDVRGDAHINLNILSGMDIEVREIIDDGTLSPFRESLKDAYIAVDAIFGTGFKGEIGGITAHVINLINEKGIPVVSVDVPSGVDCENGDVGSVCVNATLTCTMCLPKRGLYLYPGKMHCGKLRVTDIGAPPSLFDEATVELIDISLASSILPQRPPYGHKGTFGKVLVLAGSPGFTGAAALTSLSALRCGAGLVYLGIPQSLNPILETKATEVVTIPLPETQSHTIGSSAMDVLNLYFKGIDVIAMGPGVGVHTDTRDFVIGVMQTASSPVIIDADGLNNLNGDDFKGDHPSLVLTPHPGELSRLTGKSIKYIDKNRIDVALTFAGEWNVVLVLKGAPTVVASPDGRCYLNTTGNSALATAGSGDVLTGIIAALSAQGTEPLQSAVLGVYIHGLSGDLAAKEKTEYCVIAGDVMENIPEAIKTIKDYPLA</sequence>
<dbReference type="NCBIfam" id="TIGR00197">
    <property type="entry name" value="yjeF_nterm"/>
    <property type="match status" value="1"/>
</dbReference>
<evidence type="ECO:0000256" key="11">
    <source>
        <dbReference type="ARBA" id="ARBA00023235"/>
    </source>
</evidence>
<dbReference type="PANTHER" id="PTHR12592">
    <property type="entry name" value="ATP-DEPENDENT (S)-NAD(P)H-HYDRATE DEHYDRATASE FAMILY MEMBER"/>
    <property type="match status" value="1"/>
</dbReference>
<dbReference type="InterPro" id="IPR029056">
    <property type="entry name" value="Ribokinase-like"/>
</dbReference>
<proteinExistence type="inferred from homology"/>
<feature type="domain" description="YjeF N-terminal" evidence="21">
    <location>
        <begin position="9"/>
        <end position="221"/>
    </location>
</feature>
<evidence type="ECO:0000256" key="12">
    <source>
        <dbReference type="ARBA" id="ARBA00023239"/>
    </source>
</evidence>
<dbReference type="InterPro" id="IPR030677">
    <property type="entry name" value="Nnr"/>
</dbReference>
<comment type="catalytic activity">
    <reaction evidence="1 18 19">
        <text>(6R)-NADHX = (6S)-NADHX</text>
        <dbReference type="Rhea" id="RHEA:32215"/>
        <dbReference type="ChEBI" id="CHEBI:64074"/>
        <dbReference type="ChEBI" id="CHEBI:64075"/>
        <dbReference type="EC" id="5.1.99.6"/>
    </reaction>
</comment>
<dbReference type="EC" id="4.2.1.136" evidence="19"/>
<dbReference type="PROSITE" id="PS01050">
    <property type="entry name" value="YJEF_C_2"/>
    <property type="match status" value="1"/>
</dbReference>
<evidence type="ECO:0000256" key="1">
    <source>
        <dbReference type="ARBA" id="ARBA00000013"/>
    </source>
</evidence>
<comment type="cofactor">
    <cofactor evidence="17">
        <name>Mg(2+)</name>
        <dbReference type="ChEBI" id="CHEBI:18420"/>
    </cofactor>
</comment>
<accession>A0A235BUJ5</accession>
<evidence type="ECO:0000256" key="15">
    <source>
        <dbReference type="ARBA" id="ARBA00048238"/>
    </source>
</evidence>
<comment type="catalytic activity">
    <reaction evidence="15 17 19">
        <text>(6S)-NADHX + ADP = AMP + phosphate + NADH + H(+)</text>
        <dbReference type="Rhea" id="RHEA:32223"/>
        <dbReference type="ChEBI" id="CHEBI:15378"/>
        <dbReference type="ChEBI" id="CHEBI:43474"/>
        <dbReference type="ChEBI" id="CHEBI:57945"/>
        <dbReference type="ChEBI" id="CHEBI:64074"/>
        <dbReference type="ChEBI" id="CHEBI:456215"/>
        <dbReference type="ChEBI" id="CHEBI:456216"/>
        <dbReference type="EC" id="4.2.1.136"/>
    </reaction>
</comment>
<organism evidence="22 23">
    <name type="scientific">candidate division WOR-3 bacterium JGI_Cruoil_03_44_89</name>
    <dbReference type="NCBI Taxonomy" id="1973748"/>
    <lineage>
        <taxon>Bacteria</taxon>
        <taxon>Bacteria division WOR-3</taxon>
    </lineage>
</organism>
<comment type="cofactor">
    <cofactor evidence="18 19">
        <name>K(+)</name>
        <dbReference type="ChEBI" id="CHEBI:29103"/>
    </cofactor>
    <text evidence="18 19">Binds 1 potassium ion per subunit.</text>
</comment>
<dbReference type="InterPro" id="IPR017953">
    <property type="entry name" value="Carbohydrate_kinase_pred_CS"/>
</dbReference>
<dbReference type="Gene3D" id="3.40.1190.20">
    <property type="match status" value="1"/>
</dbReference>
<dbReference type="Gene3D" id="3.40.50.10260">
    <property type="entry name" value="YjeF N-terminal domain"/>
    <property type="match status" value="1"/>
</dbReference>
<dbReference type="InterPro" id="IPR004443">
    <property type="entry name" value="YjeF_N_dom"/>
</dbReference>
<reference evidence="22 23" key="1">
    <citation type="submission" date="2017-07" db="EMBL/GenBank/DDBJ databases">
        <title>Recovery of genomes from metagenomes via a dereplication, aggregation, and scoring strategy.</title>
        <authorList>
            <person name="Sieber C.M."/>
            <person name="Probst A.J."/>
            <person name="Sharrar A."/>
            <person name="Thomas B.C."/>
            <person name="Hess M."/>
            <person name="Tringe S.G."/>
            <person name="Banfield J.F."/>
        </authorList>
    </citation>
    <scope>NUCLEOTIDE SEQUENCE [LARGE SCALE GENOMIC DNA]</scope>
    <source>
        <strain evidence="22">JGI_Cruoil_03_44_89</strain>
    </source>
</reference>
<evidence type="ECO:0000256" key="17">
    <source>
        <dbReference type="HAMAP-Rule" id="MF_01965"/>
    </source>
</evidence>
<comment type="similarity">
    <text evidence="3 19">In the N-terminal section; belongs to the NnrE/AIBP family.</text>
</comment>
<keyword evidence="8 17" id="KW-0521">NADP</keyword>
<feature type="binding site" evidence="18">
    <location>
        <position position="60"/>
    </location>
    <ligand>
        <name>K(+)</name>
        <dbReference type="ChEBI" id="CHEBI:29103"/>
    </ligand>
</feature>
<comment type="catalytic activity">
    <reaction evidence="16 17 19">
        <text>(6S)-NADPHX + ADP = AMP + phosphate + NADPH + H(+)</text>
        <dbReference type="Rhea" id="RHEA:32235"/>
        <dbReference type="ChEBI" id="CHEBI:15378"/>
        <dbReference type="ChEBI" id="CHEBI:43474"/>
        <dbReference type="ChEBI" id="CHEBI:57783"/>
        <dbReference type="ChEBI" id="CHEBI:64076"/>
        <dbReference type="ChEBI" id="CHEBI:456215"/>
        <dbReference type="ChEBI" id="CHEBI:456216"/>
        <dbReference type="EC" id="4.2.1.136"/>
    </reaction>
</comment>
<feature type="binding site" evidence="17">
    <location>
        <begin position="421"/>
        <end position="425"/>
    </location>
    <ligand>
        <name>AMP</name>
        <dbReference type="ChEBI" id="CHEBI:456215"/>
    </ligand>
</feature>
<dbReference type="GO" id="GO:0052855">
    <property type="term" value="F:ADP-dependent NAD(P)H-hydrate dehydratase activity"/>
    <property type="evidence" value="ECO:0007669"/>
    <property type="project" value="UniProtKB-UniRule"/>
</dbReference>
<dbReference type="PIRSF" id="PIRSF017184">
    <property type="entry name" value="Nnr"/>
    <property type="match status" value="1"/>
</dbReference>
<dbReference type="GO" id="GO:0046872">
    <property type="term" value="F:metal ion binding"/>
    <property type="evidence" value="ECO:0007669"/>
    <property type="project" value="UniProtKB-UniRule"/>
</dbReference>
<keyword evidence="10 17" id="KW-0520">NAD</keyword>
<comment type="function">
    <text evidence="14 19">Bifunctional enzyme that catalyzes the epimerization of the S- and R-forms of NAD(P)HX and the dehydration of the S-form of NAD(P)HX at the expense of ADP, which is converted to AMP. This allows the repair of both epimers of NAD(P)HX, a damaged form of NAD(P)H that is a result of enzymatic or heat-dependent hydration.</text>
</comment>
<feature type="binding site" evidence="18">
    <location>
        <position position="164"/>
    </location>
    <ligand>
        <name>(6S)-NADPHX</name>
        <dbReference type="ChEBI" id="CHEBI:64076"/>
    </ligand>
</feature>
<dbReference type="InterPro" id="IPR036652">
    <property type="entry name" value="YjeF_N_dom_sf"/>
</dbReference>
<evidence type="ECO:0000256" key="13">
    <source>
        <dbReference type="ARBA" id="ARBA00023268"/>
    </source>
</evidence>
<evidence type="ECO:0000256" key="7">
    <source>
        <dbReference type="ARBA" id="ARBA00022840"/>
    </source>
</evidence>
<evidence type="ECO:0000256" key="2">
    <source>
        <dbReference type="ARBA" id="ARBA00000909"/>
    </source>
</evidence>
<dbReference type="PROSITE" id="PS51385">
    <property type="entry name" value="YJEF_N"/>
    <property type="match status" value="1"/>
</dbReference>
<name>A0A235BUJ5_UNCW3</name>
<keyword evidence="13" id="KW-0511">Multifunctional enzyme</keyword>
<dbReference type="SUPFAM" id="SSF53613">
    <property type="entry name" value="Ribokinase-like"/>
    <property type="match status" value="1"/>
</dbReference>
<feature type="binding site" evidence="17">
    <location>
        <position position="264"/>
    </location>
    <ligand>
        <name>(6S)-NADPHX</name>
        <dbReference type="ChEBI" id="CHEBI:64076"/>
    </ligand>
</feature>
<comment type="caution">
    <text evidence="18">Lacks conserved residue(s) required for the propagation of feature annotation.</text>
</comment>